<dbReference type="InterPro" id="IPR046358">
    <property type="entry name" value="Flagellin_C"/>
</dbReference>
<evidence type="ECO:0000313" key="7">
    <source>
        <dbReference type="Proteomes" id="UP000431684"/>
    </source>
</evidence>
<name>A0A6I3XHQ4_9BURK</name>
<dbReference type="GO" id="GO:0005576">
    <property type="term" value="C:extracellular region"/>
    <property type="evidence" value="ECO:0007669"/>
    <property type="project" value="UniProtKB-SubCell"/>
</dbReference>
<dbReference type="GO" id="GO:0009288">
    <property type="term" value="C:bacterial-type flagellum"/>
    <property type="evidence" value="ECO:0007669"/>
    <property type="project" value="UniProtKB-SubCell"/>
</dbReference>
<evidence type="ECO:0000256" key="1">
    <source>
        <dbReference type="ARBA" id="ARBA00005709"/>
    </source>
</evidence>
<gene>
    <name evidence="6" type="ORF">GJV26_15880</name>
</gene>
<accession>A0A6I3XHQ4</accession>
<comment type="subcellular location">
    <subcellularLocation>
        <location evidence="3">Secreted</location>
    </subcellularLocation>
    <subcellularLocation>
        <location evidence="3">Bacterial flagellum</location>
    </subcellularLocation>
</comment>
<evidence type="ECO:0000256" key="3">
    <source>
        <dbReference type="RuleBase" id="RU362073"/>
    </source>
</evidence>
<feature type="domain" description="Flagellin N-terminal" evidence="4">
    <location>
        <begin position="6"/>
        <end position="142"/>
    </location>
</feature>
<dbReference type="InterPro" id="IPR001492">
    <property type="entry name" value="Flagellin"/>
</dbReference>
<dbReference type="PANTHER" id="PTHR42792:SF2">
    <property type="entry name" value="FLAGELLIN"/>
    <property type="match status" value="1"/>
</dbReference>
<dbReference type="Pfam" id="PF00700">
    <property type="entry name" value="Flagellin_C"/>
    <property type="match status" value="1"/>
</dbReference>
<sequence length="269" mass="28822">MAMTLNTNLDSLFVQRALARSGADVARSMGRLSSGLRINSAKDDPAGLAIAQRMTAQLRGLGQAGRNINDGISMAQTAEGAIGELGNNYQRIRELAVQAASDTNNANDRLAIQLETNELIKENRRIVETTRFNGRALLDGSFAGAIQASDRAGDTIDFTIGAMVTREDADIDMSSHAGATSALQYLDRKLDFLNVQRASLGAMQNRLGYAYDNAATASENLAAARSRILDTDYAAETAALARSLILQQVGYAMLAQANSKPNLILQLLR</sequence>
<dbReference type="InterPro" id="IPR042187">
    <property type="entry name" value="Flagellin_C_sub2"/>
</dbReference>
<protein>
    <recommendedName>
        <fullName evidence="3">Flagellin</fullName>
    </recommendedName>
</protein>
<dbReference type="Proteomes" id="UP000431684">
    <property type="component" value="Unassembled WGS sequence"/>
</dbReference>
<evidence type="ECO:0000313" key="6">
    <source>
        <dbReference type="EMBL" id="MUI13923.1"/>
    </source>
</evidence>
<dbReference type="Gene3D" id="1.20.1330.10">
    <property type="entry name" value="f41 fragment of flagellin, N-terminal domain"/>
    <property type="match status" value="2"/>
</dbReference>
<dbReference type="OrthoDB" id="9796789at2"/>
<dbReference type="GO" id="GO:0005198">
    <property type="term" value="F:structural molecule activity"/>
    <property type="evidence" value="ECO:0007669"/>
    <property type="project" value="UniProtKB-UniRule"/>
</dbReference>
<evidence type="ECO:0000259" key="4">
    <source>
        <dbReference type="Pfam" id="PF00669"/>
    </source>
</evidence>
<proteinExistence type="inferred from homology"/>
<organism evidence="6 7">
    <name type="scientific">Pseudoduganella dura</name>
    <dbReference type="NCBI Taxonomy" id="321982"/>
    <lineage>
        <taxon>Bacteria</taxon>
        <taxon>Pseudomonadati</taxon>
        <taxon>Pseudomonadota</taxon>
        <taxon>Betaproteobacteria</taxon>
        <taxon>Burkholderiales</taxon>
        <taxon>Oxalobacteraceae</taxon>
        <taxon>Telluria group</taxon>
        <taxon>Pseudoduganella</taxon>
    </lineage>
</organism>
<keyword evidence="6" id="KW-0282">Flagellum</keyword>
<evidence type="ECO:0000259" key="5">
    <source>
        <dbReference type="Pfam" id="PF00700"/>
    </source>
</evidence>
<dbReference type="Gene3D" id="6.10.10.10">
    <property type="entry name" value="Flagellar export chaperone, C-terminal domain"/>
    <property type="match status" value="1"/>
</dbReference>
<keyword evidence="6" id="KW-0966">Cell projection</keyword>
<reference evidence="6 7" key="1">
    <citation type="submission" date="2019-11" db="EMBL/GenBank/DDBJ databases">
        <title>Draft Genome Sequences of Six Type Strains of the Genus Massilia.</title>
        <authorList>
            <person name="Miess H."/>
            <person name="Frediansyah A."/>
            <person name="Goeker M."/>
            <person name="Gross H."/>
        </authorList>
    </citation>
    <scope>NUCLEOTIDE SEQUENCE [LARGE SCALE GENOMIC DNA]</scope>
    <source>
        <strain evidence="6 7">DSM 17513</strain>
    </source>
</reference>
<comment type="caution">
    <text evidence="6">The sequence shown here is derived from an EMBL/GenBank/DDBJ whole genome shotgun (WGS) entry which is preliminary data.</text>
</comment>
<dbReference type="PRINTS" id="PR00207">
    <property type="entry name" value="FLAGELLIN"/>
</dbReference>
<keyword evidence="7" id="KW-1185">Reference proteome</keyword>
<keyword evidence="2 3" id="KW-0975">Bacterial flagellum</keyword>
<comment type="similarity">
    <text evidence="1 3">Belongs to the bacterial flagellin family.</text>
</comment>
<dbReference type="SUPFAM" id="SSF64518">
    <property type="entry name" value="Phase 1 flagellin"/>
    <property type="match status" value="1"/>
</dbReference>
<evidence type="ECO:0000256" key="2">
    <source>
        <dbReference type="ARBA" id="ARBA00023143"/>
    </source>
</evidence>
<dbReference type="PANTHER" id="PTHR42792">
    <property type="entry name" value="FLAGELLIN"/>
    <property type="match status" value="1"/>
</dbReference>
<dbReference type="Pfam" id="PF00669">
    <property type="entry name" value="Flagellin_N"/>
    <property type="match status" value="1"/>
</dbReference>
<keyword evidence="3" id="KW-0964">Secreted</keyword>
<dbReference type="AlphaFoldDB" id="A0A6I3XHQ4"/>
<comment type="function">
    <text evidence="3">Flagellin is the subunit protein which polymerizes to form the filaments of bacterial flagella.</text>
</comment>
<dbReference type="EMBL" id="WNWM01000002">
    <property type="protein sequence ID" value="MUI13923.1"/>
    <property type="molecule type" value="Genomic_DNA"/>
</dbReference>
<feature type="domain" description="Flagellin C-terminal" evidence="5">
    <location>
        <begin position="183"/>
        <end position="268"/>
    </location>
</feature>
<dbReference type="Gene3D" id="2.170.280.10">
    <property type="entry name" value="f41 fragment of flagellin, middle domain"/>
    <property type="match status" value="1"/>
</dbReference>
<keyword evidence="6" id="KW-0969">Cilium</keyword>
<dbReference type="InterPro" id="IPR001029">
    <property type="entry name" value="Flagellin_N"/>
</dbReference>